<name>A0ABR6XUV9_9BURK</name>
<evidence type="ECO:0000256" key="1">
    <source>
        <dbReference type="SAM" id="Phobius"/>
    </source>
</evidence>
<dbReference type="Proteomes" id="UP000643610">
    <property type="component" value="Unassembled WGS sequence"/>
</dbReference>
<keyword evidence="3" id="KW-1185">Reference proteome</keyword>
<dbReference type="EMBL" id="JACOFU010000009">
    <property type="protein sequence ID" value="MBC3833252.1"/>
    <property type="molecule type" value="Genomic_DNA"/>
</dbReference>
<accession>A0ABR6XUV9</accession>
<evidence type="ECO:0000313" key="2">
    <source>
        <dbReference type="EMBL" id="MBC3833252.1"/>
    </source>
</evidence>
<dbReference type="RefSeq" id="WP_186892304.1">
    <property type="nucleotide sequence ID" value="NZ_JACOFU010000009.1"/>
</dbReference>
<feature type="transmembrane region" description="Helical" evidence="1">
    <location>
        <begin position="70"/>
        <end position="90"/>
    </location>
</feature>
<sequence length="127" mass="14089">MLREKLFLSTVFLVLSLMAGLACLPLFGALFVDQKMASTLGSAVILLLPLLSLGMLWRIQSLSIYDLRRLSFLCWGTLITFIGIMNFILIKEHTNSHSTIIMLGLVCIAISFHARYKANKQKAASAV</sequence>
<gene>
    <name evidence="2" type="ORF">H8K33_17210</name>
</gene>
<organism evidence="2 3">
    <name type="scientific">Undibacterium amnicola</name>
    <dbReference type="NCBI Taxonomy" id="1834038"/>
    <lineage>
        <taxon>Bacteria</taxon>
        <taxon>Pseudomonadati</taxon>
        <taxon>Pseudomonadota</taxon>
        <taxon>Betaproteobacteria</taxon>
        <taxon>Burkholderiales</taxon>
        <taxon>Oxalobacteraceae</taxon>
        <taxon>Undibacterium</taxon>
    </lineage>
</organism>
<protein>
    <submittedName>
        <fullName evidence="2">Uncharacterized protein</fullName>
    </submittedName>
</protein>
<reference evidence="2 3" key="1">
    <citation type="submission" date="2020-08" db="EMBL/GenBank/DDBJ databases">
        <title>Novel species isolated from subtropical streams in China.</title>
        <authorList>
            <person name="Lu H."/>
        </authorList>
    </citation>
    <scope>NUCLEOTIDE SEQUENCE [LARGE SCALE GENOMIC DNA]</scope>
    <source>
        <strain evidence="2 3">KCTC 52442</strain>
    </source>
</reference>
<feature type="transmembrane region" description="Helical" evidence="1">
    <location>
        <begin position="96"/>
        <end position="114"/>
    </location>
</feature>
<keyword evidence="1" id="KW-0812">Transmembrane</keyword>
<dbReference type="PROSITE" id="PS51257">
    <property type="entry name" value="PROKAR_LIPOPROTEIN"/>
    <property type="match status" value="1"/>
</dbReference>
<keyword evidence="1" id="KW-0472">Membrane</keyword>
<evidence type="ECO:0000313" key="3">
    <source>
        <dbReference type="Proteomes" id="UP000643610"/>
    </source>
</evidence>
<comment type="caution">
    <text evidence="2">The sequence shown here is derived from an EMBL/GenBank/DDBJ whole genome shotgun (WGS) entry which is preliminary data.</text>
</comment>
<keyword evidence="1" id="KW-1133">Transmembrane helix</keyword>
<feature type="transmembrane region" description="Helical" evidence="1">
    <location>
        <begin position="38"/>
        <end position="58"/>
    </location>
</feature>
<proteinExistence type="predicted"/>